<feature type="signal peptide" evidence="1">
    <location>
        <begin position="1"/>
        <end position="21"/>
    </location>
</feature>
<accession>A0A7J6L1E4</accession>
<dbReference type="EMBL" id="JAAPAO010000839">
    <property type="protein sequence ID" value="KAF4653240.1"/>
    <property type="molecule type" value="Genomic_DNA"/>
</dbReference>
<dbReference type="Proteomes" id="UP000591131">
    <property type="component" value="Unassembled WGS sequence"/>
</dbReference>
<gene>
    <name evidence="2" type="ORF">FOL47_010619</name>
</gene>
<organism evidence="2 3">
    <name type="scientific">Perkinsus chesapeaki</name>
    <name type="common">Clam parasite</name>
    <name type="synonym">Perkinsus andrewsi</name>
    <dbReference type="NCBI Taxonomy" id="330153"/>
    <lineage>
        <taxon>Eukaryota</taxon>
        <taxon>Sar</taxon>
        <taxon>Alveolata</taxon>
        <taxon>Perkinsozoa</taxon>
        <taxon>Perkinsea</taxon>
        <taxon>Perkinsida</taxon>
        <taxon>Perkinsidae</taxon>
        <taxon>Perkinsus</taxon>
    </lineage>
</organism>
<protein>
    <submittedName>
        <fullName evidence="2">Uncharacterized protein</fullName>
    </submittedName>
</protein>
<keyword evidence="1" id="KW-0732">Signal</keyword>
<evidence type="ECO:0000313" key="3">
    <source>
        <dbReference type="Proteomes" id="UP000591131"/>
    </source>
</evidence>
<evidence type="ECO:0000313" key="2">
    <source>
        <dbReference type="EMBL" id="KAF4653240.1"/>
    </source>
</evidence>
<sequence>MLRNLVLAIVAGCGMSQPLGADPLPIGVYALYTPDPPGTPCPLQFMNVSWGVLTDVYLGGYSVTGSYAIVSDRSYVVRNFNASDIEEVAKRYPDFINSKTLHRMDFDKNQNILSMTFKNGYNAGYKLKA</sequence>
<reference evidence="2 3" key="1">
    <citation type="submission" date="2020-04" db="EMBL/GenBank/DDBJ databases">
        <title>Perkinsus chesapeaki whole genome sequence.</title>
        <authorList>
            <person name="Bogema D.R."/>
        </authorList>
    </citation>
    <scope>NUCLEOTIDE SEQUENCE [LARGE SCALE GENOMIC DNA]</scope>
    <source>
        <strain evidence="2">ATCC PRA-425</strain>
    </source>
</reference>
<proteinExistence type="predicted"/>
<feature type="chain" id="PRO_5029511328" evidence="1">
    <location>
        <begin position="22"/>
        <end position="129"/>
    </location>
</feature>
<evidence type="ECO:0000256" key="1">
    <source>
        <dbReference type="SAM" id="SignalP"/>
    </source>
</evidence>
<name>A0A7J6L1E4_PERCH</name>
<keyword evidence="3" id="KW-1185">Reference proteome</keyword>
<dbReference type="AlphaFoldDB" id="A0A7J6L1E4"/>
<comment type="caution">
    <text evidence="2">The sequence shown here is derived from an EMBL/GenBank/DDBJ whole genome shotgun (WGS) entry which is preliminary data.</text>
</comment>